<dbReference type="AlphaFoldDB" id="C5FXH6"/>
<dbReference type="PRINTS" id="PR00463">
    <property type="entry name" value="EP450I"/>
</dbReference>
<dbReference type="InterPro" id="IPR050121">
    <property type="entry name" value="Cytochrome_P450_monoxygenase"/>
</dbReference>
<evidence type="ECO:0000313" key="11">
    <source>
        <dbReference type="EMBL" id="EEQ35016.1"/>
    </source>
</evidence>
<keyword evidence="3 8" id="KW-0349">Heme</keyword>
<evidence type="ECO:0000256" key="1">
    <source>
        <dbReference type="ARBA" id="ARBA00001971"/>
    </source>
</evidence>
<protein>
    <submittedName>
        <fullName evidence="11">Benzoate 4-monooxygenase cytochrome P450</fullName>
    </submittedName>
</protein>
<dbReference type="SUPFAM" id="SSF48264">
    <property type="entry name" value="Cytochrome P450"/>
    <property type="match status" value="1"/>
</dbReference>
<name>C5FXH6_ARTOC</name>
<dbReference type="GO" id="GO:0020037">
    <property type="term" value="F:heme binding"/>
    <property type="evidence" value="ECO:0007669"/>
    <property type="project" value="InterPro"/>
</dbReference>
<dbReference type="VEuPathDB" id="FungiDB:MCYG_07835"/>
<sequence>MESTYHFVRPRPPTLIRTEYHLQPWVAFIILLTLVYFSPLARYPGPLLAKLTIFRNGYHAWKGDIHLDQWMCHLKYGPVVRYGPNFVSFDTSTGLKEIYSVGSNTWKHRHFEALSPRAQNLVTLRDKKVHAKRRRIIGRSFSDANIKMFEDRILHHINTFCEKVDSLPQKDDAWKPAIKVSDWCSYLVFDIITEFVFGSSYHMLESNKYRHILHDIEDASTRNAVLIYLPFLALGGLHRRIFPEAVKGTRGFWNLIKAAIGNYSETMNSKCVLSNLIQPTHAPFEPHLEPQVIQSESGGLVLAGKITFSVTVQIPFFSNNTNVNYLGLDTTVTAISSIFFYLARNPYAYEKLASEIRNTFSSAEEIRLGATLYKCKYLNACIDECLRITPPIGTSPWREVGKGGISVDGNFVPEGTSVGTCIYSIHHNEKYFPRPHEFIPERWIANEQDSYKTAQVATARAAFNPFSTGPRGCIDGVLGKMGAGHPLGGNGRTNPMEFQVLDRIMSVIDGPMIQFRRRFY</sequence>
<keyword evidence="10" id="KW-0472">Membrane</keyword>
<comment type="cofactor">
    <cofactor evidence="1 8">
        <name>heme</name>
        <dbReference type="ChEBI" id="CHEBI:30413"/>
    </cofactor>
</comment>
<dbReference type="PROSITE" id="PS00086">
    <property type="entry name" value="CYTOCHROME_P450"/>
    <property type="match status" value="1"/>
</dbReference>
<keyword evidence="10" id="KW-0812">Transmembrane</keyword>
<keyword evidence="5 9" id="KW-0560">Oxidoreductase</keyword>
<evidence type="ECO:0000256" key="4">
    <source>
        <dbReference type="ARBA" id="ARBA00022723"/>
    </source>
</evidence>
<dbReference type="InterPro" id="IPR036396">
    <property type="entry name" value="Cyt_P450_sf"/>
</dbReference>
<evidence type="ECO:0000313" key="12">
    <source>
        <dbReference type="Proteomes" id="UP000002035"/>
    </source>
</evidence>
<dbReference type="Proteomes" id="UP000002035">
    <property type="component" value="Unassembled WGS sequence"/>
</dbReference>
<dbReference type="OMA" id="GFICKEQ"/>
<dbReference type="CDD" id="cd11061">
    <property type="entry name" value="CYP67-like"/>
    <property type="match status" value="1"/>
</dbReference>
<dbReference type="GO" id="GO:0004497">
    <property type="term" value="F:monooxygenase activity"/>
    <property type="evidence" value="ECO:0007669"/>
    <property type="project" value="UniProtKB-KW"/>
</dbReference>
<dbReference type="Pfam" id="PF00067">
    <property type="entry name" value="p450"/>
    <property type="match status" value="2"/>
</dbReference>
<proteinExistence type="inferred from homology"/>
<reference evidence="12" key="1">
    <citation type="journal article" date="2012" name="MBio">
        <title>Comparative genome analysis of Trichophyton rubrum and related dermatophytes reveals candidate genes involved in infection.</title>
        <authorList>
            <person name="Martinez D.A."/>
            <person name="Oliver B.G."/>
            <person name="Graeser Y."/>
            <person name="Goldberg J.M."/>
            <person name="Li W."/>
            <person name="Martinez-Rossi N.M."/>
            <person name="Monod M."/>
            <person name="Shelest E."/>
            <person name="Barton R.C."/>
            <person name="Birch E."/>
            <person name="Brakhage A.A."/>
            <person name="Chen Z."/>
            <person name="Gurr S.J."/>
            <person name="Heiman D."/>
            <person name="Heitman J."/>
            <person name="Kosti I."/>
            <person name="Rossi A."/>
            <person name="Saif S."/>
            <person name="Samalova M."/>
            <person name="Saunders C.W."/>
            <person name="Shea T."/>
            <person name="Summerbell R.C."/>
            <person name="Xu J."/>
            <person name="Young S."/>
            <person name="Zeng Q."/>
            <person name="Birren B.W."/>
            <person name="Cuomo C.A."/>
            <person name="White T.C."/>
        </authorList>
    </citation>
    <scope>NUCLEOTIDE SEQUENCE [LARGE SCALE GENOMIC DNA]</scope>
    <source>
        <strain evidence="12">ATCC MYA-4605 / CBS 113480</strain>
    </source>
</reference>
<evidence type="ECO:0000256" key="2">
    <source>
        <dbReference type="ARBA" id="ARBA00010617"/>
    </source>
</evidence>
<evidence type="ECO:0000256" key="9">
    <source>
        <dbReference type="RuleBase" id="RU000461"/>
    </source>
</evidence>
<evidence type="ECO:0000256" key="5">
    <source>
        <dbReference type="ARBA" id="ARBA00023002"/>
    </source>
</evidence>
<feature type="binding site" description="axial binding residue" evidence="8">
    <location>
        <position position="473"/>
    </location>
    <ligand>
        <name>heme</name>
        <dbReference type="ChEBI" id="CHEBI:30413"/>
    </ligand>
    <ligandPart>
        <name>Fe</name>
        <dbReference type="ChEBI" id="CHEBI:18248"/>
    </ligandPart>
</feature>
<dbReference type="STRING" id="554155.C5FXH6"/>
<keyword evidence="6 8" id="KW-0408">Iron</keyword>
<dbReference type="InterPro" id="IPR017972">
    <property type="entry name" value="Cyt_P450_CS"/>
</dbReference>
<dbReference type="GO" id="GO:0016705">
    <property type="term" value="F:oxidoreductase activity, acting on paired donors, with incorporation or reduction of molecular oxygen"/>
    <property type="evidence" value="ECO:0007669"/>
    <property type="project" value="InterPro"/>
</dbReference>
<dbReference type="HOGENOM" id="CLU_001570_14_11_1"/>
<dbReference type="RefSeq" id="XP_002844052.1">
    <property type="nucleotide sequence ID" value="XM_002844006.1"/>
</dbReference>
<organism evidence="11 12">
    <name type="scientific">Arthroderma otae (strain ATCC MYA-4605 / CBS 113480)</name>
    <name type="common">Microsporum canis</name>
    <dbReference type="NCBI Taxonomy" id="554155"/>
    <lineage>
        <taxon>Eukaryota</taxon>
        <taxon>Fungi</taxon>
        <taxon>Dikarya</taxon>
        <taxon>Ascomycota</taxon>
        <taxon>Pezizomycotina</taxon>
        <taxon>Eurotiomycetes</taxon>
        <taxon>Eurotiomycetidae</taxon>
        <taxon>Onygenales</taxon>
        <taxon>Arthrodermataceae</taxon>
        <taxon>Microsporum</taxon>
    </lineage>
</organism>
<evidence type="ECO:0000256" key="6">
    <source>
        <dbReference type="ARBA" id="ARBA00023004"/>
    </source>
</evidence>
<evidence type="ECO:0000256" key="3">
    <source>
        <dbReference type="ARBA" id="ARBA00022617"/>
    </source>
</evidence>
<dbReference type="GO" id="GO:0005506">
    <property type="term" value="F:iron ion binding"/>
    <property type="evidence" value="ECO:0007669"/>
    <property type="project" value="InterPro"/>
</dbReference>
<dbReference type="PANTHER" id="PTHR24305:SF237">
    <property type="entry name" value="CYTOCHROME P450 MONOOXYGENASE ATNE-RELATED"/>
    <property type="match status" value="1"/>
</dbReference>
<dbReference type="InterPro" id="IPR002401">
    <property type="entry name" value="Cyt_P450_E_grp-I"/>
</dbReference>
<dbReference type="EMBL" id="DS995707">
    <property type="protein sequence ID" value="EEQ35016.1"/>
    <property type="molecule type" value="Genomic_DNA"/>
</dbReference>
<keyword evidence="7 9" id="KW-0503">Monooxygenase</keyword>
<keyword evidence="4 8" id="KW-0479">Metal-binding</keyword>
<comment type="similarity">
    <text evidence="2 9">Belongs to the cytochrome P450 family.</text>
</comment>
<keyword evidence="12" id="KW-1185">Reference proteome</keyword>
<dbReference type="PANTHER" id="PTHR24305">
    <property type="entry name" value="CYTOCHROME P450"/>
    <property type="match status" value="1"/>
</dbReference>
<accession>C5FXH6</accession>
<dbReference type="InterPro" id="IPR001128">
    <property type="entry name" value="Cyt_P450"/>
</dbReference>
<evidence type="ECO:0000256" key="10">
    <source>
        <dbReference type="SAM" id="Phobius"/>
    </source>
</evidence>
<evidence type="ECO:0000256" key="7">
    <source>
        <dbReference type="ARBA" id="ARBA00023033"/>
    </source>
</evidence>
<evidence type="ECO:0000256" key="8">
    <source>
        <dbReference type="PIRSR" id="PIRSR602401-1"/>
    </source>
</evidence>
<dbReference type="GeneID" id="9230400"/>
<dbReference type="OrthoDB" id="1470350at2759"/>
<dbReference type="PRINTS" id="PR00385">
    <property type="entry name" value="P450"/>
</dbReference>
<feature type="transmembrane region" description="Helical" evidence="10">
    <location>
        <begin position="20"/>
        <end position="41"/>
    </location>
</feature>
<keyword evidence="10" id="KW-1133">Transmembrane helix</keyword>
<gene>
    <name evidence="11" type="ORF">MCYG_07835</name>
</gene>
<dbReference type="Gene3D" id="1.10.630.10">
    <property type="entry name" value="Cytochrome P450"/>
    <property type="match status" value="1"/>
</dbReference>
<dbReference type="eggNOG" id="KOG0158">
    <property type="taxonomic scope" value="Eukaryota"/>
</dbReference>